<evidence type="ECO:0008006" key="6">
    <source>
        <dbReference type="Google" id="ProtNLM"/>
    </source>
</evidence>
<name>A0A1G6Y467_9GAMM</name>
<evidence type="ECO:0000313" key="4">
    <source>
        <dbReference type="Proteomes" id="UP000198501"/>
    </source>
</evidence>
<dbReference type="EMBL" id="FNAL01000010">
    <property type="protein sequence ID" value="SDD84507.1"/>
    <property type="molecule type" value="Genomic_DNA"/>
</dbReference>
<sequence>MTDHVDNWHKLARFDTNIQGELHANLLRNNGITVSLQPLSAIPGMNSGIVLWVEDTVLAEAQRILDTIPTDGAALLDEMSDADFDALSANQSNATQGNATQGNATQGNATQGNSIIDDNNGGTL</sequence>
<reference evidence="2" key="4">
    <citation type="submission" date="2023-01" db="EMBL/GenBank/DDBJ databases">
        <title>Draft genome sequence of Psychrobacter pacificensis strain NBRC 103191.</title>
        <authorList>
            <person name="Sun Q."/>
            <person name="Mori K."/>
        </authorList>
    </citation>
    <scope>NUCLEOTIDE SEQUENCE</scope>
    <source>
        <strain evidence="2">NBRC 103191</strain>
    </source>
</reference>
<dbReference type="Proteomes" id="UP000198501">
    <property type="component" value="Unassembled WGS sequence"/>
</dbReference>
<dbReference type="AlphaFoldDB" id="A0A1G6Y467"/>
<keyword evidence="5" id="KW-1185">Reference proteome</keyword>
<reference evidence="2" key="1">
    <citation type="journal article" date="2014" name="Int. J. Syst. Evol. Microbiol.">
        <title>Complete genome of a new Firmicutes species belonging to the dominant human colonic microbiota ('Ruminococcus bicirculans') reveals two chromosomes and a selective capacity to utilize plant glucans.</title>
        <authorList>
            <consortium name="NISC Comparative Sequencing Program"/>
            <person name="Wegmann U."/>
            <person name="Louis P."/>
            <person name="Goesmann A."/>
            <person name="Henrissat B."/>
            <person name="Duncan S.H."/>
            <person name="Flint H.J."/>
        </authorList>
    </citation>
    <scope>NUCLEOTIDE SEQUENCE</scope>
    <source>
        <strain evidence="2">NBRC 103191</strain>
    </source>
</reference>
<reference evidence="3 4" key="2">
    <citation type="submission" date="2016-10" db="EMBL/GenBank/DDBJ databases">
        <authorList>
            <person name="de Groot N.N."/>
        </authorList>
    </citation>
    <scope>NUCLEOTIDE SEQUENCE [LARGE SCALE GENOMIC DNA]</scope>
    <source>
        <strain evidence="3 4">DSM 23406</strain>
    </source>
</reference>
<proteinExistence type="predicted"/>
<reference evidence="5" key="3">
    <citation type="journal article" date="2019" name="Int. J. Syst. Evol. Microbiol.">
        <title>The Global Catalogue of Microorganisms (GCM) 10K type strain sequencing project: providing services to taxonomists for standard genome sequencing and annotation.</title>
        <authorList>
            <consortium name="The Broad Institute Genomics Platform"/>
            <consortium name="The Broad Institute Genome Sequencing Center for Infectious Disease"/>
            <person name="Wu L."/>
            <person name="Ma J."/>
        </authorList>
    </citation>
    <scope>NUCLEOTIDE SEQUENCE [LARGE SCALE GENOMIC DNA]</scope>
    <source>
        <strain evidence="5">NBRC 103191</strain>
    </source>
</reference>
<dbReference type="EMBL" id="BSOK01000041">
    <property type="protein sequence ID" value="GLR29567.1"/>
    <property type="molecule type" value="Genomic_DNA"/>
</dbReference>
<dbReference type="RefSeq" id="WP_227517134.1">
    <property type="nucleotide sequence ID" value="NZ_BSOK01000041.1"/>
</dbReference>
<feature type="region of interest" description="Disordered" evidence="1">
    <location>
        <begin position="86"/>
        <end position="124"/>
    </location>
</feature>
<evidence type="ECO:0000256" key="1">
    <source>
        <dbReference type="SAM" id="MobiDB-lite"/>
    </source>
</evidence>
<feature type="compositionally biased region" description="Polar residues" evidence="1">
    <location>
        <begin position="88"/>
        <end position="124"/>
    </location>
</feature>
<evidence type="ECO:0000313" key="5">
    <source>
        <dbReference type="Proteomes" id="UP001156645"/>
    </source>
</evidence>
<dbReference type="Proteomes" id="UP001156645">
    <property type="component" value="Unassembled WGS sequence"/>
</dbReference>
<accession>A0A1G6Y467</accession>
<evidence type="ECO:0000313" key="2">
    <source>
        <dbReference type="EMBL" id="GLR29567.1"/>
    </source>
</evidence>
<evidence type="ECO:0000313" key="3">
    <source>
        <dbReference type="EMBL" id="SDD84507.1"/>
    </source>
</evidence>
<organism evidence="3 4">
    <name type="scientific">Psychrobacter pacificensis</name>
    <dbReference type="NCBI Taxonomy" id="112002"/>
    <lineage>
        <taxon>Bacteria</taxon>
        <taxon>Pseudomonadati</taxon>
        <taxon>Pseudomonadota</taxon>
        <taxon>Gammaproteobacteria</taxon>
        <taxon>Moraxellales</taxon>
        <taxon>Moraxellaceae</taxon>
        <taxon>Psychrobacter</taxon>
    </lineage>
</organism>
<protein>
    <recommendedName>
        <fullName evidence="6">Signal transducing protein</fullName>
    </recommendedName>
</protein>
<gene>
    <name evidence="2" type="ORF">GCM10007915_18060</name>
    <name evidence="3" type="ORF">SAMN05660405_01531</name>
</gene>